<evidence type="ECO:0000313" key="2">
    <source>
        <dbReference type="Proteomes" id="UP000033636"/>
    </source>
</evidence>
<proteinExistence type="predicted"/>
<gene>
    <name evidence="1" type="ORF">TU35_004460</name>
</gene>
<protein>
    <submittedName>
        <fullName evidence="1">Uncharacterized protein</fullName>
    </submittedName>
</protein>
<dbReference type="Proteomes" id="UP000033636">
    <property type="component" value="Unassembled WGS sequence"/>
</dbReference>
<evidence type="ECO:0000313" key="1">
    <source>
        <dbReference type="EMBL" id="MFB6490496.1"/>
    </source>
</evidence>
<accession>A0ACC6V0N8</accession>
<reference evidence="1" key="1">
    <citation type="submission" date="2024-07" db="EMBL/GenBank/DDBJ databases">
        <title>Metagenome and Metagenome-Assembled Genomes of Archaea from a hot spring from the geothermal field of Los Azufres, Mexico.</title>
        <authorList>
            <person name="Marin-Paredes R."/>
            <person name="Martinez-Romero E."/>
            <person name="Servin-Garciduenas L.E."/>
        </authorList>
    </citation>
    <scope>NUCLEOTIDE SEQUENCE</scope>
</reference>
<organism evidence="1 2">
    <name type="scientific">Thermoproteus sp. AZ2</name>
    <dbReference type="NCBI Taxonomy" id="1609232"/>
    <lineage>
        <taxon>Archaea</taxon>
        <taxon>Thermoproteota</taxon>
        <taxon>Thermoprotei</taxon>
        <taxon>Thermoproteales</taxon>
        <taxon>Thermoproteaceae</taxon>
        <taxon>Thermoproteus</taxon>
    </lineage>
</organism>
<dbReference type="EMBL" id="JZWT02000009">
    <property type="protein sequence ID" value="MFB6490496.1"/>
    <property type="molecule type" value="Genomic_DNA"/>
</dbReference>
<comment type="caution">
    <text evidence="1">The sequence shown here is derived from an EMBL/GenBank/DDBJ whole genome shotgun (WGS) entry which is preliminary data.</text>
</comment>
<sequence length="114" mass="13003">MRLYGILFTAFFVYLLYAVRPPLEPWAFARLIAYSLAAGFGLVVSLLPLAGPYLYSALLSYISSTFAVEPPALFFTAAWWISWALTLLSTIFIIMYLLEIKRYIAKLAFKILLY</sequence>
<name>A0ACC6V0N8_9CREN</name>